<proteinExistence type="predicted"/>
<dbReference type="EMBL" id="PPVL01000002">
    <property type="protein sequence ID" value="NNI78334.1"/>
    <property type="molecule type" value="Genomic_DNA"/>
</dbReference>
<organism evidence="1 2">
    <name type="scientific">Pasteurella multocida</name>
    <dbReference type="NCBI Taxonomy" id="747"/>
    <lineage>
        <taxon>Bacteria</taxon>
        <taxon>Pseudomonadati</taxon>
        <taxon>Pseudomonadota</taxon>
        <taxon>Gammaproteobacteria</taxon>
        <taxon>Pasteurellales</taxon>
        <taxon>Pasteurellaceae</taxon>
        <taxon>Pasteurella</taxon>
    </lineage>
</organism>
<name>A0A2J9QJB1_PASMD</name>
<reference evidence="1 2" key="1">
    <citation type="journal article" date="2018" name="Front. Microbiol.">
        <title>Genetic and Phylogenetic Characteristics of Pasteurella multocida Isolates From Different Host Species.</title>
        <authorList>
            <person name="Peng Z."/>
            <person name="Liang W."/>
            <person name="Wang F."/>
            <person name="Xu Z."/>
            <person name="Xie Z."/>
            <person name="Lian Z."/>
            <person name="Hua L."/>
            <person name="Zhou R."/>
            <person name="Chen H."/>
            <person name="Wu B."/>
        </authorList>
    </citation>
    <scope>NUCLEOTIDE SEQUENCE [LARGE SCALE GENOMIC DNA]</scope>
    <source>
        <strain evidence="1 2">HNA06</strain>
    </source>
</reference>
<protein>
    <submittedName>
        <fullName evidence="1">Uncharacterized protein</fullName>
    </submittedName>
</protein>
<accession>A0A2J9QJB1</accession>
<sequence>MSSFIHQIKSPIPPIFTQINTGLLQYTVFVRFHLYGAEVVQKNERLFVPISVFLCSPLTKNT</sequence>
<gene>
    <name evidence="1" type="ORF">C2800_02625</name>
</gene>
<dbReference type="Proteomes" id="UP000540079">
    <property type="component" value="Unassembled WGS sequence"/>
</dbReference>
<comment type="caution">
    <text evidence="1">The sequence shown here is derived from an EMBL/GenBank/DDBJ whole genome shotgun (WGS) entry which is preliminary data.</text>
</comment>
<dbReference type="AlphaFoldDB" id="A0A2J9QJB1"/>
<evidence type="ECO:0000313" key="1">
    <source>
        <dbReference type="EMBL" id="NNI78334.1"/>
    </source>
</evidence>
<evidence type="ECO:0000313" key="2">
    <source>
        <dbReference type="Proteomes" id="UP000540079"/>
    </source>
</evidence>